<accession>A0A917T0K1</accession>
<dbReference type="Gene3D" id="1.20.1260.10">
    <property type="match status" value="1"/>
</dbReference>
<gene>
    <name evidence="3" type="ORF">GCM10011594_27930</name>
</gene>
<dbReference type="EMBL" id="BMNA01000005">
    <property type="protein sequence ID" value="GGM06206.1"/>
    <property type="molecule type" value="Genomic_DNA"/>
</dbReference>
<feature type="compositionally biased region" description="Low complexity" evidence="1">
    <location>
        <begin position="172"/>
        <end position="185"/>
    </location>
</feature>
<reference evidence="3" key="1">
    <citation type="journal article" date="2014" name="Int. J. Syst. Evol. Microbiol.">
        <title>Complete genome sequence of Corynebacterium casei LMG S-19264T (=DSM 44701T), isolated from a smear-ripened cheese.</title>
        <authorList>
            <consortium name="US DOE Joint Genome Institute (JGI-PGF)"/>
            <person name="Walter F."/>
            <person name="Albersmeier A."/>
            <person name="Kalinowski J."/>
            <person name="Ruckert C."/>
        </authorList>
    </citation>
    <scope>NUCLEOTIDE SEQUENCE</scope>
    <source>
        <strain evidence="3">CGMCC 4.7308</strain>
    </source>
</reference>
<feature type="compositionally biased region" description="Polar residues" evidence="1">
    <location>
        <begin position="14"/>
        <end position="23"/>
    </location>
</feature>
<evidence type="ECO:0000256" key="1">
    <source>
        <dbReference type="SAM" id="MobiDB-lite"/>
    </source>
</evidence>
<organism evidence="3 4">
    <name type="scientific">Nakamurella endophytica</name>
    <dbReference type="NCBI Taxonomy" id="1748367"/>
    <lineage>
        <taxon>Bacteria</taxon>
        <taxon>Bacillati</taxon>
        <taxon>Actinomycetota</taxon>
        <taxon>Actinomycetes</taxon>
        <taxon>Nakamurellales</taxon>
        <taxon>Nakamurellaceae</taxon>
        <taxon>Nakamurella</taxon>
    </lineage>
</organism>
<dbReference type="InterPro" id="IPR012347">
    <property type="entry name" value="Ferritin-like"/>
</dbReference>
<comment type="caution">
    <text evidence="3">The sequence shown here is derived from an EMBL/GenBank/DDBJ whole genome shotgun (WGS) entry which is preliminary data.</text>
</comment>
<keyword evidence="4" id="KW-1185">Reference proteome</keyword>
<feature type="domain" description="DUF305" evidence="2">
    <location>
        <begin position="98"/>
        <end position="247"/>
    </location>
</feature>
<dbReference type="InterPro" id="IPR005183">
    <property type="entry name" value="DUF305_CopM-like"/>
</dbReference>
<dbReference type="Proteomes" id="UP000655208">
    <property type="component" value="Unassembled WGS sequence"/>
</dbReference>
<protein>
    <recommendedName>
        <fullName evidence="2">DUF305 domain-containing protein</fullName>
    </recommendedName>
</protein>
<feature type="region of interest" description="Disordered" evidence="1">
    <location>
        <begin position="1"/>
        <end position="30"/>
    </location>
</feature>
<dbReference type="AlphaFoldDB" id="A0A917T0K1"/>
<sequence length="250" mass="24767">MTQRSVASDAASGRQVQRATPSGDTARVMGRGPRLGATVVALCWVAGCGGGADRAAVPPGTTLSVAAESRAASTALPPPAQGSGTPSGPAADTHGPADVAFVTALLARERDVLALAERGVAEATDGRVRELAGTVADDLRTETATTGALVDRWATDGAGSVPDTIGSGGAVSTGTATTGVPGSGTLPARRGRAWDTAFLSRLILEARAAVALAGVEQAEGRNTEALALADAVVAGRTAQIAAVQAVLRRL</sequence>
<proteinExistence type="predicted"/>
<evidence type="ECO:0000313" key="4">
    <source>
        <dbReference type="Proteomes" id="UP000655208"/>
    </source>
</evidence>
<dbReference type="Pfam" id="PF03713">
    <property type="entry name" value="DUF305"/>
    <property type="match status" value="1"/>
</dbReference>
<feature type="region of interest" description="Disordered" evidence="1">
    <location>
        <begin position="68"/>
        <end position="95"/>
    </location>
</feature>
<dbReference type="RefSeq" id="WP_188942481.1">
    <property type="nucleotide sequence ID" value="NZ_BMNA01000005.1"/>
</dbReference>
<feature type="region of interest" description="Disordered" evidence="1">
    <location>
        <begin position="160"/>
        <end position="187"/>
    </location>
</feature>
<reference evidence="3" key="2">
    <citation type="submission" date="2020-09" db="EMBL/GenBank/DDBJ databases">
        <authorList>
            <person name="Sun Q."/>
            <person name="Zhou Y."/>
        </authorList>
    </citation>
    <scope>NUCLEOTIDE SEQUENCE</scope>
    <source>
        <strain evidence="3">CGMCC 4.7308</strain>
    </source>
</reference>
<name>A0A917T0K1_9ACTN</name>
<evidence type="ECO:0000313" key="3">
    <source>
        <dbReference type="EMBL" id="GGM06206.1"/>
    </source>
</evidence>
<evidence type="ECO:0000259" key="2">
    <source>
        <dbReference type="Pfam" id="PF03713"/>
    </source>
</evidence>